<proteinExistence type="predicted"/>
<dbReference type="RefSeq" id="WP_140678668.1">
    <property type="nucleotide sequence ID" value="NZ_RCZA01000004.1"/>
</dbReference>
<sequence length="235" mass="27023">MNVKRQKLQQKTKAPSCAPNMPRIKLWSLLYVLVSFAFLHLFVMLAKYTFNVLHLFDVSRVFLTMLGIVTITSITAIFVNFLFLKYQKSGSGKVWVTHRMSEEVANKKLALGVLTPYTSARDLEKQWFINILDGKIPCTWVSVGRPNDVSDILVGNRDKANWAIAICFQIPAERLRTPPILFKHYFGLYQQRLLGEVDLACGYELYDRTGKHWELLGHKEAETQSPTRKVQEKAE</sequence>
<comment type="caution">
    <text evidence="2">The sequence shown here is derived from an EMBL/GenBank/DDBJ whole genome shotgun (WGS) entry which is preliminary data.</text>
</comment>
<dbReference type="Proteomes" id="UP000320914">
    <property type="component" value="Unassembled WGS sequence"/>
</dbReference>
<evidence type="ECO:0000313" key="2">
    <source>
        <dbReference type="EMBL" id="TPG84801.1"/>
    </source>
</evidence>
<dbReference type="AlphaFoldDB" id="A0A502ID21"/>
<evidence type="ECO:0000256" key="1">
    <source>
        <dbReference type="SAM" id="Phobius"/>
    </source>
</evidence>
<gene>
    <name evidence="2" type="ORF">EAH74_12325</name>
</gene>
<organism evidence="2 3">
    <name type="scientific">Pseudomonas mandelii</name>
    <dbReference type="NCBI Taxonomy" id="75612"/>
    <lineage>
        <taxon>Bacteria</taxon>
        <taxon>Pseudomonadati</taxon>
        <taxon>Pseudomonadota</taxon>
        <taxon>Gammaproteobacteria</taxon>
        <taxon>Pseudomonadales</taxon>
        <taxon>Pseudomonadaceae</taxon>
        <taxon>Pseudomonas</taxon>
    </lineage>
</organism>
<evidence type="ECO:0000313" key="3">
    <source>
        <dbReference type="Proteomes" id="UP000320914"/>
    </source>
</evidence>
<keyword evidence="1" id="KW-0472">Membrane</keyword>
<reference evidence="2 3" key="1">
    <citation type="journal article" date="2019" name="Environ. Microbiol.">
        <title>Species interactions and distinct microbial communities in high Arctic permafrost affected cryosols are associated with the CH4 and CO2 gas fluxes.</title>
        <authorList>
            <person name="Altshuler I."/>
            <person name="Hamel J."/>
            <person name="Turney S."/>
            <person name="Magnuson E."/>
            <person name="Levesque R."/>
            <person name="Greer C."/>
            <person name="Whyte L.G."/>
        </authorList>
    </citation>
    <scope>NUCLEOTIDE SEQUENCE [LARGE SCALE GENOMIC DNA]</scope>
    <source>
        <strain evidence="2 3">OWC5</strain>
    </source>
</reference>
<name>A0A502ID21_9PSED</name>
<keyword evidence="1" id="KW-0812">Transmembrane</keyword>
<accession>A0A502ID21</accession>
<feature type="transmembrane region" description="Helical" evidence="1">
    <location>
        <begin position="62"/>
        <end position="83"/>
    </location>
</feature>
<keyword evidence="1" id="KW-1133">Transmembrane helix</keyword>
<dbReference type="EMBL" id="RCZA01000004">
    <property type="protein sequence ID" value="TPG84801.1"/>
    <property type="molecule type" value="Genomic_DNA"/>
</dbReference>
<feature type="transmembrane region" description="Helical" evidence="1">
    <location>
        <begin position="29"/>
        <end position="50"/>
    </location>
</feature>
<protein>
    <submittedName>
        <fullName evidence="2">Uncharacterized protein</fullName>
    </submittedName>
</protein>